<dbReference type="STRING" id="1338436.LK10_18860"/>
<keyword evidence="1" id="KW-0805">Transcription regulation</keyword>
<dbReference type="EMBL" id="JTDL01000147">
    <property type="protein sequence ID" value="KHL00831.1"/>
    <property type="molecule type" value="Genomic_DNA"/>
</dbReference>
<evidence type="ECO:0000313" key="7">
    <source>
        <dbReference type="Proteomes" id="UP000030982"/>
    </source>
</evidence>
<dbReference type="PRINTS" id="PR00455">
    <property type="entry name" value="HTHTETR"/>
</dbReference>
<dbReference type="InterPro" id="IPR009057">
    <property type="entry name" value="Homeodomain-like_sf"/>
</dbReference>
<feature type="DNA-binding region" description="H-T-H motif" evidence="4">
    <location>
        <begin position="31"/>
        <end position="50"/>
    </location>
</feature>
<comment type="caution">
    <text evidence="6">The sequence shown here is derived from an EMBL/GenBank/DDBJ whole genome shotgun (WGS) entry which is preliminary data.</text>
</comment>
<dbReference type="Pfam" id="PF17920">
    <property type="entry name" value="TetR_C_16"/>
    <property type="match status" value="1"/>
</dbReference>
<dbReference type="AlphaFoldDB" id="A0A0B2AG12"/>
<dbReference type="PROSITE" id="PS50977">
    <property type="entry name" value="HTH_TETR_2"/>
    <property type="match status" value="1"/>
</dbReference>
<protein>
    <submittedName>
        <fullName evidence="6">TetR family transcriptional regulator</fullName>
    </submittedName>
</protein>
<dbReference type="InterPro" id="IPR001647">
    <property type="entry name" value="HTH_TetR"/>
</dbReference>
<organism evidence="6 7">
    <name type="scientific">Sinomonas humi</name>
    <dbReference type="NCBI Taxonomy" id="1338436"/>
    <lineage>
        <taxon>Bacteria</taxon>
        <taxon>Bacillati</taxon>
        <taxon>Actinomycetota</taxon>
        <taxon>Actinomycetes</taxon>
        <taxon>Micrococcales</taxon>
        <taxon>Micrococcaceae</taxon>
        <taxon>Sinomonas</taxon>
    </lineage>
</organism>
<evidence type="ECO:0000313" key="6">
    <source>
        <dbReference type="EMBL" id="KHL00831.1"/>
    </source>
</evidence>
<dbReference type="InterPro" id="IPR036271">
    <property type="entry name" value="Tet_transcr_reg_TetR-rel_C_sf"/>
</dbReference>
<dbReference type="Gene3D" id="1.10.357.10">
    <property type="entry name" value="Tetracycline Repressor, domain 2"/>
    <property type="match status" value="1"/>
</dbReference>
<evidence type="ECO:0000256" key="3">
    <source>
        <dbReference type="ARBA" id="ARBA00023163"/>
    </source>
</evidence>
<evidence type="ECO:0000256" key="2">
    <source>
        <dbReference type="ARBA" id="ARBA00023125"/>
    </source>
</evidence>
<dbReference type="InterPro" id="IPR041678">
    <property type="entry name" value="TetR_C_16"/>
</dbReference>
<dbReference type="PANTHER" id="PTHR30055:SF234">
    <property type="entry name" value="HTH-TYPE TRANSCRIPTIONAL REGULATOR BETI"/>
    <property type="match status" value="1"/>
</dbReference>
<keyword evidence="3" id="KW-0804">Transcription</keyword>
<evidence type="ECO:0000259" key="5">
    <source>
        <dbReference type="PROSITE" id="PS50977"/>
    </source>
</evidence>
<reference evidence="6 7" key="1">
    <citation type="submission" date="2014-09" db="EMBL/GenBank/DDBJ databases">
        <title>Genome sequence of Sinomonas sp. MUSC 117.</title>
        <authorList>
            <person name="Lee L.-H."/>
        </authorList>
    </citation>
    <scope>NUCLEOTIDE SEQUENCE [LARGE SCALE GENOMIC DNA]</scope>
    <source>
        <strain evidence="6 7">MUSC 117</strain>
    </source>
</reference>
<name>A0A0B2AG12_9MICC</name>
<dbReference type="InterPro" id="IPR050109">
    <property type="entry name" value="HTH-type_TetR-like_transc_reg"/>
</dbReference>
<feature type="domain" description="HTH tetR-type" evidence="5">
    <location>
        <begin position="8"/>
        <end position="68"/>
    </location>
</feature>
<proteinExistence type="predicted"/>
<keyword evidence="2 4" id="KW-0238">DNA-binding</keyword>
<dbReference type="OrthoDB" id="3210235at2"/>
<evidence type="ECO:0000256" key="1">
    <source>
        <dbReference type="ARBA" id="ARBA00023015"/>
    </source>
</evidence>
<keyword evidence="7" id="KW-1185">Reference proteome</keyword>
<dbReference type="GO" id="GO:0003700">
    <property type="term" value="F:DNA-binding transcription factor activity"/>
    <property type="evidence" value="ECO:0007669"/>
    <property type="project" value="TreeGrafter"/>
</dbReference>
<dbReference type="Gene3D" id="1.10.10.60">
    <property type="entry name" value="Homeodomain-like"/>
    <property type="match status" value="1"/>
</dbReference>
<dbReference type="Proteomes" id="UP000030982">
    <property type="component" value="Unassembled WGS sequence"/>
</dbReference>
<evidence type="ECO:0000256" key="4">
    <source>
        <dbReference type="PROSITE-ProRule" id="PRU00335"/>
    </source>
</evidence>
<sequence>MARPKGPSDRRAAIVAAATRLFAEDGYDGVSLRQIAREAGVDAALVHHYFDGKDDLFAASVALPIDPEALLADIDEQAPAERGRFVARVIVRLWEGPQRHALAAFFRSTISSTSRSRLLAHVVRRRILTRIADGLPGDDDERELRASMAASQVVGFMIARYVVRLEPLASLPSEDAERLLAPAIQRHLTEPLPRR</sequence>
<dbReference type="SUPFAM" id="SSF46689">
    <property type="entry name" value="Homeodomain-like"/>
    <property type="match status" value="1"/>
</dbReference>
<gene>
    <name evidence="6" type="ORF">LK10_18860</name>
</gene>
<accession>A0A0B2AG12</accession>
<dbReference type="GO" id="GO:0000976">
    <property type="term" value="F:transcription cis-regulatory region binding"/>
    <property type="evidence" value="ECO:0007669"/>
    <property type="project" value="TreeGrafter"/>
</dbReference>
<dbReference type="RefSeq" id="WP_043127180.1">
    <property type="nucleotide sequence ID" value="NZ_JTDL01000147.1"/>
</dbReference>
<dbReference type="PANTHER" id="PTHR30055">
    <property type="entry name" value="HTH-TYPE TRANSCRIPTIONAL REGULATOR RUTR"/>
    <property type="match status" value="1"/>
</dbReference>
<dbReference type="SUPFAM" id="SSF48498">
    <property type="entry name" value="Tetracyclin repressor-like, C-terminal domain"/>
    <property type="match status" value="1"/>
</dbReference>
<dbReference type="Pfam" id="PF00440">
    <property type="entry name" value="TetR_N"/>
    <property type="match status" value="1"/>
</dbReference>